<keyword evidence="3" id="KW-1185">Reference proteome</keyword>
<protein>
    <submittedName>
        <fullName evidence="2">Phospholipid N-methyltransferase</fullName>
    </submittedName>
</protein>
<reference evidence="2" key="2">
    <citation type="journal article" date="2021" name="Microbiol. Resour. Announc.">
        <title>Complete Genome Sequence of Polycladomyces abyssicola JIR-001T, Isolated from Hemipelagic Sediment in Deep Seawater.</title>
        <authorList>
            <person name="Tsubouchi T."/>
            <person name="Kaneko Y."/>
        </authorList>
    </citation>
    <scope>NUCLEOTIDE SEQUENCE</scope>
    <source>
        <strain evidence="2">JIR-001</strain>
    </source>
</reference>
<dbReference type="KEGG" id="pabs:JIR001_27360"/>
<name>A0A8D5ZQ38_9BACL</name>
<accession>A0A8D5ZQ38</accession>
<feature type="domain" description="Methyltransferase small" evidence="1">
    <location>
        <begin position="38"/>
        <end position="166"/>
    </location>
</feature>
<organism evidence="2 3">
    <name type="scientific">Polycladomyces abyssicola</name>
    <dbReference type="NCBI Taxonomy" id="1125966"/>
    <lineage>
        <taxon>Bacteria</taxon>
        <taxon>Bacillati</taxon>
        <taxon>Bacillota</taxon>
        <taxon>Bacilli</taxon>
        <taxon>Bacillales</taxon>
        <taxon>Thermoactinomycetaceae</taxon>
        <taxon>Polycladomyces</taxon>
    </lineage>
</organism>
<dbReference type="PROSITE" id="PS01131">
    <property type="entry name" value="RRNA_A_DIMETH"/>
    <property type="match status" value="1"/>
</dbReference>
<dbReference type="Proteomes" id="UP000677436">
    <property type="component" value="Chromosome"/>
</dbReference>
<dbReference type="GO" id="GO:0000179">
    <property type="term" value="F:rRNA (adenine-N6,N6-)-dimethyltransferase activity"/>
    <property type="evidence" value="ECO:0007669"/>
    <property type="project" value="InterPro"/>
</dbReference>
<dbReference type="InterPro" id="IPR007848">
    <property type="entry name" value="Small_mtfrase_dom"/>
</dbReference>
<gene>
    <name evidence="2" type="ORF">JIR001_27360</name>
</gene>
<sequence length="202" mass="23580">MESLMDRMAFLLRFFRSPRMIGSITPSSAHLVGAMLDPIPWERVNTVVELGAGTGVITEALVQRIRPETRVIVFEQDSQLRDLLFHRFPYLHHADHAEKLGEVLERYGIRQVDCILSSLPFTNFPKRIRQVILNEVTERLAPDGMFVAYQYTLHMLPLLRERFHHVSFRWVLWNLPPAFVYVCSKPKTQEKEKGNRWANLNP</sequence>
<dbReference type="RefSeq" id="WP_212773234.1">
    <property type="nucleotide sequence ID" value="NZ_AP024601.1"/>
</dbReference>
<evidence type="ECO:0000313" key="2">
    <source>
        <dbReference type="EMBL" id="BCU82953.1"/>
    </source>
</evidence>
<dbReference type="SUPFAM" id="SSF53335">
    <property type="entry name" value="S-adenosyl-L-methionine-dependent methyltransferases"/>
    <property type="match status" value="1"/>
</dbReference>
<proteinExistence type="predicted"/>
<dbReference type="CDD" id="cd02440">
    <property type="entry name" value="AdoMet_MTases"/>
    <property type="match status" value="1"/>
</dbReference>
<reference evidence="2" key="1">
    <citation type="journal article" date="2013" name="Int. J. Syst. Evol. Microbiol.">
        <title>Polycladomyces abyssicola gen. nov., sp. nov., a thermophilic filamentous bacterium isolated from hemipelagic sediment.</title>
        <authorList>
            <person name="Tsubouchi T."/>
            <person name="Shimane Y."/>
            <person name="Mori K."/>
            <person name="Usui K."/>
            <person name="Hiraki T."/>
            <person name="Tame A."/>
            <person name="Uematsu K."/>
            <person name="Maruyama T."/>
            <person name="Hatada Y."/>
        </authorList>
    </citation>
    <scope>NUCLEOTIDE SEQUENCE</scope>
    <source>
        <strain evidence="2">JIR-001</strain>
    </source>
</reference>
<dbReference type="Pfam" id="PF05175">
    <property type="entry name" value="MTS"/>
    <property type="match status" value="1"/>
</dbReference>
<evidence type="ECO:0000259" key="1">
    <source>
        <dbReference type="Pfam" id="PF05175"/>
    </source>
</evidence>
<evidence type="ECO:0000313" key="3">
    <source>
        <dbReference type="Proteomes" id="UP000677436"/>
    </source>
</evidence>
<dbReference type="InterPro" id="IPR020596">
    <property type="entry name" value="rRNA_Ade_Mease_Trfase_CS"/>
</dbReference>
<dbReference type="InterPro" id="IPR029063">
    <property type="entry name" value="SAM-dependent_MTases_sf"/>
</dbReference>
<dbReference type="AlphaFoldDB" id="A0A8D5ZQ38"/>
<dbReference type="Gene3D" id="3.40.50.150">
    <property type="entry name" value="Vaccinia Virus protein VP39"/>
    <property type="match status" value="1"/>
</dbReference>
<dbReference type="EMBL" id="AP024601">
    <property type="protein sequence ID" value="BCU82953.1"/>
    <property type="molecule type" value="Genomic_DNA"/>
</dbReference>